<evidence type="ECO:0000256" key="3">
    <source>
        <dbReference type="ARBA" id="ARBA00022737"/>
    </source>
</evidence>
<reference evidence="8" key="1">
    <citation type="journal article" date="2019" name="Int. J. Syst. Evol. Microbiol.">
        <title>The Global Catalogue of Microorganisms (GCM) 10K type strain sequencing project: providing services to taxonomists for standard genome sequencing and annotation.</title>
        <authorList>
            <consortium name="The Broad Institute Genomics Platform"/>
            <consortium name="The Broad Institute Genome Sequencing Center for Infectious Disease"/>
            <person name="Wu L."/>
            <person name="Ma J."/>
        </authorList>
    </citation>
    <scope>NUCLEOTIDE SEQUENCE [LARGE SCALE GENOMIC DNA]</scope>
    <source>
        <strain evidence="8">JCM 17064</strain>
    </source>
</reference>
<dbReference type="SUPFAM" id="SSF52058">
    <property type="entry name" value="L domain-like"/>
    <property type="match status" value="2"/>
</dbReference>
<dbReference type="Gene3D" id="3.80.10.10">
    <property type="entry name" value="Ribonuclease Inhibitor"/>
    <property type="match status" value="1"/>
</dbReference>
<dbReference type="SMART" id="SM00369">
    <property type="entry name" value="LRR_TYP"/>
    <property type="match status" value="3"/>
</dbReference>
<dbReference type="EMBL" id="BAABCR010000017">
    <property type="protein sequence ID" value="GAA4038364.1"/>
    <property type="molecule type" value="Genomic_DNA"/>
</dbReference>
<name>A0ABP7U9M1_9FLAO</name>
<dbReference type="InterPro" id="IPR052574">
    <property type="entry name" value="CDIRP"/>
</dbReference>
<evidence type="ECO:0000256" key="1">
    <source>
        <dbReference type="ARBA" id="ARBA00022614"/>
    </source>
</evidence>
<feature type="chain" id="PRO_5047085695" evidence="4">
    <location>
        <begin position="18"/>
        <end position="861"/>
    </location>
</feature>
<sequence>MKKLYFLLILISGLASAQIINFPDANFKAKLLMASPDNQIAYSTNVNGHIKIDSNNDGEIQVSEAAQVTYLDVQFSNINSVVGIEFFTNLIQFYCTNNNLSTIDVSSLVNLNYLYLKENNLTQIDVSALVNLKTLDCEGNNLTSLDISSLTNLENLFVNYNQLTTITFNASGVFKKIHCIGNVLTSLDLSMFPTLIEIHCSNNLLTSLNVANLVNLKTLFCGYNQLTSIDVSDLIALTSLQCFNNLLTSLDLTGLTSVLYFGCQNNLLTTIDFSSLNSVRNISLGNEGFGTVDFSTLNNPDLVVGFDFWGGNQTVLDLSVLPNLLKTSYYYTSLINVDISQNQYVNEVFFSNNFDLTYVNMKNGNLNSSFFSACPSMEFVCTDDVETVNVQNQLNNYGLASVVCNSYCTFVPGGNHNTISGTLTLDSNNNGCDAADGFNPNIRLNIVDGLSSGSTFTNADGQYTFYTLAGNFTVSPNIENPSWFTISPNNANFNFANTNNNSATQNFCITPNGIHPDLEIVVAPVIPSRPGFEAVYKIVYRNKGNQTLSQAYGINFFYNDNLMDLVSTSIVPTSLVSGGISWDYANLQPFESREILVAFNINAPTAANPVNINDVLTFTASILPQAGDENTSDNLYVYNEVVVGSYDPNDITCLEGDVVSPAEIGDYLHYMIRFENTGTAEAENIVVRTEVNPADFDINSLQLLNTSHPVNAKITGNVVEFIFQNILLESGGHGNVLLKVKSKDTLQQGDNVNKRANIYFDYNYPVATNEAETIFQALSNPDFEQDQSISVYPNPTKDKVNVSGDFTLQTVQLYDVQGRLLQIQLANDNQTIIDISVHSNGVYFIKVTSDKGIKVGKIVKE</sequence>
<dbReference type="Proteomes" id="UP001500968">
    <property type="component" value="Unassembled WGS sequence"/>
</dbReference>
<dbReference type="InterPro" id="IPR003591">
    <property type="entry name" value="Leu-rich_rpt_typical-subtyp"/>
</dbReference>
<evidence type="ECO:0000256" key="2">
    <source>
        <dbReference type="ARBA" id="ARBA00022729"/>
    </source>
</evidence>
<feature type="domain" description="DUF7619" evidence="6">
    <location>
        <begin position="647"/>
        <end position="773"/>
    </location>
</feature>
<comment type="caution">
    <text evidence="7">The sequence shown here is derived from an EMBL/GenBank/DDBJ whole genome shotgun (WGS) entry which is preliminary data.</text>
</comment>
<dbReference type="Pfam" id="PF24595">
    <property type="entry name" value="DUF7619"/>
    <property type="match status" value="1"/>
</dbReference>
<protein>
    <submittedName>
        <fullName evidence="7">T9SS type A sorting domain-containing protein</fullName>
    </submittedName>
</protein>
<dbReference type="Pfam" id="PF12799">
    <property type="entry name" value="LRR_4"/>
    <property type="match status" value="1"/>
</dbReference>
<proteinExistence type="predicted"/>
<evidence type="ECO:0000259" key="5">
    <source>
        <dbReference type="Pfam" id="PF18962"/>
    </source>
</evidence>
<evidence type="ECO:0000313" key="8">
    <source>
        <dbReference type="Proteomes" id="UP001500968"/>
    </source>
</evidence>
<organism evidence="7 8">
    <name type="scientific">Flavobacterium cheonhonense</name>
    <dbReference type="NCBI Taxonomy" id="706185"/>
    <lineage>
        <taxon>Bacteria</taxon>
        <taxon>Pseudomonadati</taxon>
        <taxon>Bacteroidota</taxon>
        <taxon>Flavobacteriia</taxon>
        <taxon>Flavobacteriales</taxon>
        <taxon>Flavobacteriaceae</taxon>
        <taxon>Flavobacterium</taxon>
    </lineage>
</organism>
<keyword evidence="1" id="KW-0433">Leucine-rich repeat</keyword>
<dbReference type="RefSeq" id="WP_324691349.1">
    <property type="nucleotide sequence ID" value="NZ_BAABCR010000017.1"/>
</dbReference>
<dbReference type="NCBIfam" id="TIGR04183">
    <property type="entry name" value="Por_Secre_tail"/>
    <property type="match status" value="1"/>
</dbReference>
<dbReference type="InterPro" id="IPR026444">
    <property type="entry name" value="Secre_tail"/>
</dbReference>
<accession>A0ABP7U9M1</accession>
<evidence type="ECO:0000259" key="6">
    <source>
        <dbReference type="Pfam" id="PF24595"/>
    </source>
</evidence>
<keyword evidence="3" id="KW-0677">Repeat</keyword>
<dbReference type="InterPro" id="IPR025875">
    <property type="entry name" value="Leu-rich_rpt_4"/>
</dbReference>
<keyword evidence="8" id="KW-1185">Reference proteome</keyword>
<dbReference type="Pfam" id="PF18962">
    <property type="entry name" value="Por_Secre_tail"/>
    <property type="match status" value="1"/>
</dbReference>
<dbReference type="PANTHER" id="PTHR47566">
    <property type="match status" value="1"/>
</dbReference>
<dbReference type="InterPro" id="IPR032675">
    <property type="entry name" value="LRR_dom_sf"/>
</dbReference>
<feature type="signal peptide" evidence="4">
    <location>
        <begin position="1"/>
        <end position="17"/>
    </location>
</feature>
<evidence type="ECO:0000313" key="7">
    <source>
        <dbReference type="EMBL" id="GAA4038364.1"/>
    </source>
</evidence>
<gene>
    <name evidence="7" type="ORF">GCM10022386_25310</name>
</gene>
<feature type="domain" description="Secretion system C-terminal sorting" evidence="5">
    <location>
        <begin position="791"/>
        <end position="859"/>
    </location>
</feature>
<dbReference type="InterPro" id="IPR055353">
    <property type="entry name" value="DUF7619"/>
</dbReference>
<dbReference type="PANTHER" id="PTHR47566:SF1">
    <property type="entry name" value="PROTEIN NUD1"/>
    <property type="match status" value="1"/>
</dbReference>
<evidence type="ECO:0000256" key="4">
    <source>
        <dbReference type="SAM" id="SignalP"/>
    </source>
</evidence>
<keyword evidence="2 4" id="KW-0732">Signal</keyword>